<name>A0A8K0MK54_9ROSA</name>
<accession>A0A8K0MK54</accession>
<evidence type="ECO:0000313" key="1">
    <source>
        <dbReference type="EMBL" id="KAF3448912.1"/>
    </source>
</evidence>
<keyword evidence="2" id="KW-1185">Reference proteome</keyword>
<comment type="caution">
    <text evidence="1">The sequence shown here is derived from an EMBL/GenBank/DDBJ whole genome shotgun (WGS) entry which is preliminary data.</text>
</comment>
<dbReference type="Gene3D" id="1.20.1250.20">
    <property type="entry name" value="MFS general substrate transporter like domains"/>
    <property type="match status" value="1"/>
</dbReference>
<reference evidence="1" key="1">
    <citation type="submission" date="2020-03" db="EMBL/GenBank/DDBJ databases">
        <title>A high-quality chromosome-level genome assembly of a woody plant with both climbing and erect habits, Rhamnella rubrinervis.</title>
        <authorList>
            <person name="Lu Z."/>
            <person name="Yang Y."/>
            <person name="Zhu X."/>
            <person name="Sun Y."/>
        </authorList>
    </citation>
    <scope>NUCLEOTIDE SEQUENCE</scope>
    <source>
        <strain evidence="1">BYM</strain>
        <tissue evidence="1">Leaf</tissue>
    </source>
</reference>
<organism evidence="1 2">
    <name type="scientific">Rhamnella rubrinervis</name>
    <dbReference type="NCBI Taxonomy" id="2594499"/>
    <lineage>
        <taxon>Eukaryota</taxon>
        <taxon>Viridiplantae</taxon>
        <taxon>Streptophyta</taxon>
        <taxon>Embryophyta</taxon>
        <taxon>Tracheophyta</taxon>
        <taxon>Spermatophyta</taxon>
        <taxon>Magnoliopsida</taxon>
        <taxon>eudicotyledons</taxon>
        <taxon>Gunneridae</taxon>
        <taxon>Pentapetalae</taxon>
        <taxon>rosids</taxon>
        <taxon>fabids</taxon>
        <taxon>Rosales</taxon>
        <taxon>Rhamnaceae</taxon>
        <taxon>rhamnoid group</taxon>
        <taxon>Rhamneae</taxon>
        <taxon>Rhamnella</taxon>
    </lineage>
</organism>
<gene>
    <name evidence="1" type="ORF">FNV43_RR09629</name>
</gene>
<dbReference type="OrthoDB" id="1898501at2759"/>
<evidence type="ECO:0000313" key="2">
    <source>
        <dbReference type="Proteomes" id="UP000796880"/>
    </source>
</evidence>
<protein>
    <submittedName>
        <fullName evidence="1">Uncharacterized protein</fullName>
    </submittedName>
</protein>
<dbReference type="EMBL" id="VOIH02000004">
    <property type="protein sequence ID" value="KAF3448912.1"/>
    <property type="molecule type" value="Genomic_DNA"/>
</dbReference>
<proteinExistence type="predicted"/>
<dbReference type="InterPro" id="IPR036259">
    <property type="entry name" value="MFS_trans_sf"/>
</dbReference>
<dbReference type="AlphaFoldDB" id="A0A8K0MK54"/>
<dbReference type="Proteomes" id="UP000796880">
    <property type="component" value="Unassembled WGS sequence"/>
</dbReference>
<sequence>MERKVAGETKQVEDDQKWVYDSSVDHKGKVPLRASTGAWKASLFIIAIEFSERLSYFGIATTLIIYLTKVMHEDLRQQQRVSTIGPV</sequence>